<comment type="caution">
    <text evidence="3">The sequence shown here is derived from an EMBL/GenBank/DDBJ whole genome shotgun (WGS) entry which is preliminary data.</text>
</comment>
<evidence type="ECO:0000256" key="1">
    <source>
        <dbReference type="SAM" id="MobiDB-lite"/>
    </source>
</evidence>
<protein>
    <submittedName>
        <fullName evidence="3">Uncharacterized protein</fullName>
    </submittedName>
</protein>
<keyword evidence="2" id="KW-1133">Transmembrane helix</keyword>
<accession>A0A4R2JPT2</accession>
<dbReference type="Proteomes" id="UP000295680">
    <property type="component" value="Unassembled WGS sequence"/>
</dbReference>
<reference evidence="3 4" key="1">
    <citation type="submission" date="2019-03" db="EMBL/GenBank/DDBJ databases">
        <title>Genomic Encyclopedia of Type Strains, Phase IV (KMG-IV): sequencing the most valuable type-strain genomes for metagenomic binning, comparative biology and taxonomic classification.</title>
        <authorList>
            <person name="Goeker M."/>
        </authorList>
    </citation>
    <scope>NUCLEOTIDE SEQUENCE [LARGE SCALE GENOMIC DNA]</scope>
    <source>
        <strain evidence="3 4">DSM 45934</strain>
    </source>
</reference>
<feature type="region of interest" description="Disordered" evidence="1">
    <location>
        <begin position="1"/>
        <end position="26"/>
    </location>
</feature>
<keyword evidence="2" id="KW-0812">Transmembrane</keyword>
<gene>
    <name evidence="3" type="ORF">EV192_102338</name>
</gene>
<name>A0A4R2JPT2_9PSEU</name>
<evidence type="ECO:0000313" key="3">
    <source>
        <dbReference type="EMBL" id="TCO62201.1"/>
    </source>
</evidence>
<evidence type="ECO:0000313" key="4">
    <source>
        <dbReference type="Proteomes" id="UP000295680"/>
    </source>
</evidence>
<proteinExistence type="predicted"/>
<dbReference type="EMBL" id="SLWS01000002">
    <property type="protein sequence ID" value="TCO62201.1"/>
    <property type="molecule type" value="Genomic_DNA"/>
</dbReference>
<keyword evidence="4" id="KW-1185">Reference proteome</keyword>
<dbReference type="AlphaFoldDB" id="A0A4R2JPT2"/>
<feature type="transmembrane region" description="Helical" evidence="2">
    <location>
        <begin position="26"/>
        <end position="47"/>
    </location>
</feature>
<evidence type="ECO:0000256" key="2">
    <source>
        <dbReference type="SAM" id="Phobius"/>
    </source>
</evidence>
<keyword evidence="2" id="KW-0472">Membrane</keyword>
<sequence>MRHIPKPTPAAQRPRPAGDTARDRNWPTTFGTLILGAIIGAIVGITSRTPLPRKETR</sequence>
<organism evidence="3 4">
    <name type="scientific">Actinocrispum wychmicini</name>
    <dbReference type="NCBI Taxonomy" id="1213861"/>
    <lineage>
        <taxon>Bacteria</taxon>
        <taxon>Bacillati</taxon>
        <taxon>Actinomycetota</taxon>
        <taxon>Actinomycetes</taxon>
        <taxon>Pseudonocardiales</taxon>
        <taxon>Pseudonocardiaceae</taxon>
        <taxon>Actinocrispum</taxon>
    </lineage>
</organism>